<reference evidence="2" key="2">
    <citation type="submission" date="2025-05" db="UniProtKB">
        <authorList>
            <consortium name="Ensembl"/>
        </authorList>
    </citation>
    <scope>IDENTIFICATION</scope>
</reference>
<organism evidence="2 3">
    <name type="scientific">Takifugu rubripes</name>
    <name type="common">Japanese pufferfish</name>
    <name type="synonym">Fugu rubripes</name>
    <dbReference type="NCBI Taxonomy" id="31033"/>
    <lineage>
        <taxon>Eukaryota</taxon>
        <taxon>Metazoa</taxon>
        <taxon>Chordata</taxon>
        <taxon>Craniata</taxon>
        <taxon>Vertebrata</taxon>
        <taxon>Euteleostomi</taxon>
        <taxon>Actinopterygii</taxon>
        <taxon>Neopterygii</taxon>
        <taxon>Teleostei</taxon>
        <taxon>Neoteleostei</taxon>
        <taxon>Acanthomorphata</taxon>
        <taxon>Eupercaria</taxon>
        <taxon>Tetraodontiformes</taxon>
        <taxon>Tetradontoidea</taxon>
        <taxon>Tetraodontidae</taxon>
        <taxon>Takifugu</taxon>
    </lineage>
</organism>
<protein>
    <recommendedName>
        <fullName evidence="1">Myb/SANT-like DNA-binding domain-containing protein</fullName>
    </recommendedName>
</protein>
<proteinExistence type="predicted"/>
<dbReference type="PANTHER" id="PTHR47595">
    <property type="entry name" value="HEAT SHOCK 70 KDA PROTEIN 14"/>
    <property type="match status" value="1"/>
</dbReference>
<dbReference type="InterPro" id="IPR044822">
    <property type="entry name" value="Myb_DNA-bind_4"/>
</dbReference>
<dbReference type="Gene3D" id="1.10.10.60">
    <property type="entry name" value="Homeodomain-like"/>
    <property type="match status" value="1"/>
</dbReference>
<reference evidence="2 3" key="1">
    <citation type="journal article" date="2011" name="Genome Biol. Evol.">
        <title>Integration of the genetic map and genome assembly of fugu facilitates insights into distinct features of genome evolution in teleosts and mammals.</title>
        <authorList>
            <person name="Kai W."/>
            <person name="Kikuchi K."/>
            <person name="Tohari S."/>
            <person name="Chew A.K."/>
            <person name="Tay A."/>
            <person name="Fujiwara A."/>
            <person name="Hosoya S."/>
            <person name="Suetake H."/>
            <person name="Naruse K."/>
            <person name="Brenner S."/>
            <person name="Suzuki Y."/>
            <person name="Venkatesh B."/>
        </authorList>
    </citation>
    <scope>NUCLEOTIDE SEQUENCE [LARGE SCALE GENOMIC DNA]</scope>
</reference>
<dbReference type="Ensembl" id="ENSTRUT00000083818.1">
    <property type="protein sequence ID" value="ENSTRUP00000075056.1"/>
    <property type="gene ID" value="ENSTRUG00000031231.1"/>
</dbReference>
<dbReference type="Pfam" id="PF13837">
    <property type="entry name" value="Myb_DNA-bind_4"/>
    <property type="match status" value="1"/>
</dbReference>
<sequence length="139" mass="16043">MDTKNVDRWSDDEVQALLSLFAEESIQQQLHGATRNDKVYACISARLGDLNIHRSSKQVREKLKKLKQDYKKIKDHNNRSGSDRKSGKWFERLDAVLGHHSYFSSSLEANDITLLEAIHDETETEESNEGNLHEFSCYC</sequence>
<evidence type="ECO:0000259" key="1">
    <source>
        <dbReference type="Pfam" id="PF13837"/>
    </source>
</evidence>
<dbReference type="AlphaFoldDB" id="A0A674NNB4"/>
<name>A0A674NNB4_TAKRU</name>
<dbReference type="Proteomes" id="UP000005226">
    <property type="component" value="Chromosome 17"/>
</dbReference>
<evidence type="ECO:0000313" key="2">
    <source>
        <dbReference type="Ensembl" id="ENSTRUP00000075056.1"/>
    </source>
</evidence>
<dbReference type="Ensembl" id="ENSTRUT00000071884.1">
    <property type="protein sequence ID" value="ENSTRUP00000079221.1"/>
    <property type="gene ID" value="ENSTRUG00000032495.1"/>
</dbReference>
<accession>A0A674NNB4</accession>
<dbReference type="GeneTree" id="ENSGT00940000168331"/>
<evidence type="ECO:0000313" key="3">
    <source>
        <dbReference type="Proteomes" id="UP000005226"/>
    </source>
</evidence>
<dbReference type="PANTHER" id="PTHR47595:SF1">
    <property type="entry name" value="MYB_SANT-LIKE DNA-BINDING DOMAIN-CONTAINING PROTEIN"/>
    <property type="match status" value="1"/>
</dbReference>
<feature type="domain" description="Myb/SANT-like DNA-binding" evidence="1">
    <location>
        <begin position="7"/>
        <end position="95"/>
    </location>
</feature>
<dbReference type="OMA" id="ERGKHWT"/>
<keyword evidence="3" id="KW-1185">Reference proteome</keyword>